<feature type="compositionally biased region" description="Low complexity" evidence="1">
    <location>
        <begin position="519"/>
        <end position="537"/>
    </location>
</feature>
<keyword evidence="4" id="KW-0472">Membrane</keyword>
<feature type="compositionally biased region" description="Polar residues" evidence="1">
    <location>
        <begin position="340"/>
        <end position="356"/>
    </location>
</feature>
<keyword evidence="5" id="KW-1185">Reference proteome</keyword>
<dbReference type="GO" id="GO:0004252">
    <property type="term" value="F:serine-type endopeptidase activity"/>
    <property type="evidence" value="ECO:0007669"/>
    <property type="project" value="InterPro"/>
</dbReference>
<reference evidence="4 5" key="1">
    <citation type="submission" date="2015-12" db="EMBL/GenBank/DDBJ databases">
        <title>The genome of Folsomia candida.</title>
        <authorList>
            <person name="Faddeeva A."/>
            <person name="Derks M.F."/>
            <person name="Anvar Y."/>
            <person name="Smit S."/>
            <person name="Van Straalen N."/>
            <person name="Roelofs D."/>
        </authorList>
    </citation>
    <scope>NUCLEOTIDE SEQUENCE [LARGE SCALE GENOMIC DNA]</scope>
    <source>
        <strain evidence="4 5">VU population</strain>
        <tissue evidence="4">Whole body</tissue>
    </source>
</reference>
<dbReference type="Pfam" id="PF00089">
    <property type="entry name" value="Trypsin"/>
    <property type="match status" value="1"/>
</dbReference>
<evidence type="ECO:0000313" key="5">
    <source>
        <dbReference type="Proteomes" id="UP000198287"/>
    </source>
</evidence>
<feature type="region of interest" description="Disordered" evidence="1">
    <location>
        <begin position="79"/>
        <end position="101"/>
    </location>
</feature>
<dbReference type="SUPFAM" id="SSF50494">
    <property type="entry name" value="Trypsin-like serine proteases"/>
    <property type="match status" value="1"/>
</dbReference>
<dbReference type="PROSITE" id="PS50240">
    <property type="entry name" value="TRYPSIN_DOM"/>
    <property type="match status" value="1"/>
</dbReference>
<evidence type="ECO:0000256" key="2">
    <source>
        <dbReference type="SAM" id="SignalP"/>
    </source>
</evidence>
<sequence>MIAEKVSKVLCFLFVIYLSCNSVFADQPESRAVQVRDPKQLSGFFEWLFGPQVTKSTKEVKGIATSPPIIYQQLTRFKDSSHHQPHKKVSTDPPPNHPLDRAEVQVYQPPVVATANETSLSTLEQRNNSFNSNSTQSVLPRPKPRKIRSEPANDFRQIQITDIQHAVGAEINEDDLNSDPAQVNLQEELEAIDRLEKNLTDNSMRAKRDASSSKFRQLNIPYGHDVSSSNRINTLSKRQLLLSPGEQQMFALRQQELAAAAMLQQQPLLSRYNNRYIDDYYDDDSSYEDSDEYYDNFNRNGLHPIMQAMRHGVRIPPIHHPYGIGRRSLPDDQGLAGGHASSSSRAKQGRGNSKLSKTMGVRGDSSYLGPISKAGRWGTIEDYDLSSAPNKLTSRNGMPSRSGGGSRSGESVGEKHKEIFSAAENRRNMAKGRSELLGRQDSQDVNISTTSSPVPADITTTEIPSEGSVTESPTPAATIPDPDETEETPGEHEEQTPISEPTTTPIPSSTADESEEETSTPVSSSSPPTPVSEAPSTQVSEISKPKPTITTTTVKPQPANLPPYHQTLNCRCGMQSVRGHDIGENTIIRAMVNPWLVAVRTKKKHLCSGSIINNKYILTSKSCVKGARGLIATAGIGSGIPKNFSIIHVNEHSTRNIALLRVKPAISPNFAMRPICLPISESSERNINTGTGILVTFKKSSLRGSSGLQLVQTEVPMLSSAKCTNSPGGSAGSRNICPGPPGTMKCGANLRKSVKWILYNTKDARYCRKPRVTAQDLINTKKTEVESNVSEWEDEEIEDSSDDIEADDEE</sequence>
<organism evidence="4 5">
    <name type="scientific">Folsomia candida</name>
    <name type="common">Springtail</name>
    <dbReference type="NCBI Taxonomy" id="158441"/>
    <lineage>
        <taxon>Eukaryota</taxon>
        <taxon>Metazoa</taxon>
        <taxon>Ecdysozoa</taxon>
        <taxon>Arthropoda</taxon>
        <taxon>Hexapoda</taxon>
        <taxon>Collembola</taxon>
        <taxon>Entomobryomorpha</taxon>
        <taxon>Isotomoidea</taxon>
        <taxon>Isotomidae</taxon>
        <taxon>Proisotominae</taxon>
        <taxon>Folsomia</taxon>
    </lineage>
</organism>
<feature type="signal peptide" evidence="2">
    <location>
        <begin position="1"/>
        <end position="25"/>
    </location>
</feature>
<comment type="caution">
    <text evidence="4">The sequence shown here is derived from an EMBL/GenBank/DDBJ whole genome shotgun (WGS) entry which is preliminary data.</text>
</comment>
<feature type="compositionally biased region" description="Polar residues" evidence="1">
    <location>
        <begin position="443"/>
        <end position="475"/>
    </location>
</feature>
<dbReference type="AlphaFoldDB" id="A0A226EKW8"/>
<accession>A0A226EKW8</accession>
<keyword evidence="4" id="KW-0378">Hydrolase</keyword>
<dbReference type="InterPro" id="IPR043504">
    <property type="entry name" value="Peptidase_S1_PA_chymotrypsin"/>
</dbReference>
<dbReference type="GO" id="GO:0006508">
    <property type="term" value="P:proteolysis"/>
    <property type="evidence" value="ECO:0007669"/>
    <property type="project" value="UniProtKB-KW"/>
</dbReference>
<dbReference type="OMA" id="TLNCRCG"/>
<proteinExistence type="predicted"/>
<name>A0A226EKW8_FOLCA</name>
<dbReference type="PANTHER" id="PTHR24258:SF145">
    <property type="entry name" value="SERINE PROTEASE EASTER-LIKE PROTEIN"/>
    <property type="match status" value="1"/>
</dbReference>
<dbReference type="Proteomes" id="UP000198287">
    <property type="component" value="Unassembled WGS sequence"/>
</dbReference>
<feature type="chain" id="PRO_5012307912" evidence="2">
    <location>
        <begin position="26"/>
        <end position="810"/>
    </location>
</feature>
<feature type="compositionally biased region" description="Low complexity" evidence="1">
    <location>
        <begin position="545"/>
        <end position="556"/>
    </location>
</feature>
<dbReference type="EMBL" id="LNIX01000003">
    <property type="protein sequence ID" value="OXA58282.1"/>
    <property type="molecule type" value="Genomic_DNA"/>
</dbReference>
<feature type="region of interest" description="Disordered" evidence="1">
    <location>
        <begin position="319"/>
        <end position="371"/>
    </location>
</feature>
<evidence type="ECO:0000313" key="4">
    <source>
        <dbReference type="EMBL" id="OXA58282.1"/>
    </source>
</evidence>
<gene>
    <name evidence="4" type="ORF">Fcan01_07343</name>
</gene>
<dbReference type="STRING" id="158441.A0A226EKW8"/>
<feature type="compositionally biased region" description="Low complexity" evidence="1">
    <location>
        <begin position="496"/>
        <end position="511"/>
    </location>
</feature>
<feature type="region of interest" description="Disordered" evidence="1">
    <location>
        <begin position="783"/>
        <end position="810"/>
    </location>
</feature>
<feature type="domain" description="Peptidase S1" evidence="3">
    <location>
        <begin position="576"/>
        <end position="798"/>
    </location>
</feature>
<dbReference type="InterPro" id="IPR001254">
    <property type="entry name" value="Trypsin_dom"/>
</dbReference>
<dbReference type="PANTHER" id="PTHR24258">
    <property type="entry name" value="SERINE PROTEASE-RELATED"/>
    <property type="match status" value="1"/>
</dbReference>
<dbReference type="InterPro" id="IPR009003">
    <property type="entry name" value="Peptidase_S1_PA"/>
</dbReference>
<feature type="region of interest" description="Disordered" evidence="1">
    <location>
        <begin position="436"/>
        <end position="561"/>
    </location>
</feature>
<keyword evidence="2" id="KW-0732">Signal</keyword>
<feature type="region of interest" description="Disordered" evidence="1">
    <location>
        <begin position="126"/>
        <end position="152"/>
    </location>
</feature>
<feature type="region of interest" description="Disordered" evidence="1">
    <location>
        <begin position="386"/>
        <end position="415"/>
    </location>
</feature>
<feature type="compositionally biased region" description="Acidic residues" evidence="1">
    <location>
        <begin position="791"/>
        <end position="810"/>
    </location>
</feature>
<feature type="compositionally biased region" description="Polar residues" evidence="1">
    <location>
        <begin position="126"/>
        <end position="138"/>
    </location>
</feature>
<dbReference type="Gene3D" id="2.40.10.10">
    <property type="entry name" value="Trypsin-like serine proteases"/>
    <property type="match status" value="2"/>
</dbReference>
<protein>
    <submittedName>
        <fullName evidence="4">Transmembrane protease serine 11D</fullName>
    </submittedName>
</protein>
<evidence type="ECO:0000259" key="3">
    <source>
        <dbReference type="PROSITE" id="PS50240"/>
    </source>
</evidence>
<dbReference type="OrthoDB" id="7740727at2759"/>
<keyword evidence="4" id="KW-0812">Transmembrane</keyword>
<dbReference type="SMART" id="SM00020">
    <property type="entry name" value="Tryp_SPc"/>
    <property type="match status" value="1"/>
</dbReference>
<keyword evidence="4" id="KW-0645">Protease</keyword>
<evidence type="ECO:0000256" key="1">
    <source>
        <dbReference type="SAM" id="MobiDB-lite"/>
    </source>
</evidence>